<protein>
    <recommendedName>
        <fullName evidence="5">DUF632 domain-containing protein</fullName>
    </recommendedName>
</protein>
<dbReference type="AlphaFoldDB" id="A0A6V7QCE7"/>
<feature type="region of interest" description="Disordered" evidence="1">
    <location>
        <begin position="322"/>
        <end position="381"/>
    </location>
</feature>
<evidence type="ECO:0000259" key="2">
    <source>
        <dbReference type="Pfam" id="PF04782"/>
    </source>
</evidence>
<evidence type="ECO:0000256" key="1">
    <source>
        <dbReference type="SAM" id="MobiDB-lite"/>
    </source>
</evidence>
<feature type="domain" description="DUF630" evidence="3">
    <location>
        <begin position="20"/>
        <end position="75"/>
    </location>
</feature>
<reference evidence="4" key="1">
    <citation type="submission" date="2020-07" db="EMBL/GenBank/DDBJ databases">
        <authorList>
            <person name="Lin J."/>
        </authorList>
    </citation>
    <scope>NUCLEOTIDE SEQUENCE</scope>
</reference>
<dbReference type="Pfam" id="PF04783">
    <property type="entry name" value="DUF630"/>
    <property type="match status" value="1"/>
</dbReference>
<evidence type="ECO:0000313" key="4">
    <source>
        <dbReference type="EMBL" id="CAD1840792.1"/>
    </source>
</evidence>
<feature type="domain" description="DUF632" evidence="2">
    <location>
        <begin position="437"/>
        <end position="736"/>
    </location>
</feature>
<organism evidence="4">
    <name type="scientific">Ananas comosus var. bracteatus</name>
    <name type="common">red pineapple</name>
    <dbReference type="NCBI Taxonomy" id="296719"/>
    <lineage>
        <taxon>Eukaryota</taxon>
        <taxon>Viridiplantae</taxon>
        <taxon>Streptophyta</taxon>
        <taxon>Embryophyta</taxon>
        <taxon>Tracheophyta</taxon>
        <taxon>Spermatophyta</taxon>
        <taxon>Magnoliopsida</taxon>
        <taxon>Liliopsida</taxon>
        <taxon>Poales</taxon>
        <taxon>Bromeliaceae</taxon>
        <taxon>Bromelioideae</taxon>
        <taxon>Ananas</taxon>
    </lineage>
</organism>
<dbReference type="Pfam" id="PF04782">
    <property type="entry name" value="DUF632"/>
    <property type="match status" value="1"/>
</dbReference>
<name>A0A6V7QCE7_ANACO</name>
<sequence>MRIAVVCCRRGGGGEFVEDGVRGSKAEEWSEAVAHCRDRTRLLADAIRFRYALADAHAAYALSLRGVGAALHAFLRLPSLPSPPSPSSPPLRPQAQARPLPPPPSPFLLPAAAAAHHRRRRSGSNSGSHIHFQPSDSELGSDDDGDGDGDGDGHFHLHSDEGDSPPHHHLGDGGAGAGAGAAYYNVSYARSQPANPSVSYEHRPRSPETIHRHYADAAPAPYEPSASSSSSAYPYHGYPYPAQPSSDSYPYPGPYMSYGGNGGGGGGFGGYFGSASPPPYGPPPAAAAPPASRAPPPPPPSPPRPSTWDFLNPFEVYDSYYASSPYTPSRSSKEVREEEGIPDLEDEEHEVVKEAYGDRKSSASVSAPEKGDLSGKGVMGVSSEEGRISIGEGSSSGSSISSGHDVHVVEKSVVGNEVQKPEEVRRKATRTYHDDSEVAEEIKAQFEKASESADQLSKMLEVGKRPYLQKKSLYKVSVRMICGLPSLPSSSMNEDLMHFEEDKAMGCGNLSSTLQKLYMWESKLLEEVKAEEKMRVLYDQKREELRHLIDRGAEAHKLEETQTYIRKLSTRIRIAIQVADSISKKISQLRDEELWPQICELVQGFMRMWGTMLECHQTQCQAISEAKSLDSIISGGKLSDAHMEATKKLEFELLEWITAFSSWVSMQRSYIQALNGWLVKGLNYVPEETDDGVPPFSPGRLGAPPVFVICNYWSQSMDRVSEREVVETMLVFASSIFHLWEKHKFEQRQRLMANKDLDKTLRVMEREEQFMHKALDEQNRKLALISSQSGVPLSGPAANQELKAEIDSLQSILRQVFEAMENFTSSFAKAYEALHTRSEEEKGRFVRENVKVS</sequence>
<gene>
    <name evidence="4" type="ORF">CB5_LOCUS24003</name>
</gene>
<accession>A0A6V7QCE7</accession>
<feature type="compositionally biased region" description="Basic and acidic residues" evidence="1">
    <location>
        <begin position="350"/>
        <end position="361"/>
    </location>
</feature>
<dbReference type="PANTHER" id="PTHR21450">
    <property type="entry name" value="PROTEIN ALTERED PHOSPHATE STARVATION RESPONSE 1"/>
    <property type="match status" value="1"/>
</dbReference>
<feature type="region of interest" description="Disordered" evidence="1">
    <location>
        <begin position="81"/>
        <end position="175"/>
    </location>
</feature>
<feature type="compositionally biased region" description="Acidic residues" evidence="1">
    <location>
        <begin position="139"/>
        <end position="150"/>
    </location>
</feature>
<dbReference type="PANTHER" id="PTHR21450:SF61">
    <property type="entry name" value="OS09G0547300 PROTEIN"/>
    <property type="match status" value="1"/>
</dbReference>
<feature type="compositionally biased region" description="Pro residues" evidence="1">
    <location>
        <begin position="81"/>
        <end position="92"/>
    </location>
</feature>
<feature type="compositionally biased region" description="Polar residues" evidence="1">
    <location>
        <begin position="123"/>
        <end position="138"/>
    </location>
</feature>
<dbReference type="InterPro" id="IPR006868">
    <property type="entry name" value="DUF630"/>
</dbReference>
<feature type="compositionally biased region" description="Acidic residues" evidence="1">
    <location>
        <begin position="340"/>
        <end position="349"/>
    </location>
</feature>
<evidence type="ECO:0008006" key="5">
    <source>
        <dbReference type="Google" id="ProtNLM"/>
    </source>
</evidence>
<feature type="compositionally biased region" description="Pro residues" evidence="1">
    <location>
        <begin position="276"/>
        <end position="305"/>
    </location>
</feature>
<proteinExistence type="predicted"/>
<dbReference type="EMBL" id="LR862135">
    <property type="protein sequence ID" value="CAD1840792.1"/>
    <property type="molecule type" value="Genomic_DNA"/>
</dbReference>
<feature type="region of interest" description="Disordered" evidence="1">
    <location>
        <begin position="266"/>
        <end position="309"/>
    </location>
</feature>
<dbReference type="InterPro" id="IPR006867">
    <property type="entry name" value="DUF632"/>
</dbReference>
<feature type="compositionally biased region" description="Basic and acidic residues" evidence="1">
    <location>
        <begin position="151"/>
        <end position="171"/>
    </location>
</feature>
<evidence type="ECO:0000259" key="3">
    <source>
        <dbReference type="Pfam" id="PF04783"/>
    </source>
</evidence>